<keyword evidence="3" id="KW-1185">Reference proteome</keyword>
<accession>A0ABX7C221</accession>
<evidence type="ECO:0000313" key="2">
    <source>
        <dbReference type="EMBL" id="QQR37299.1"/>
    </source>
</evidence>
<dbReference type="EMBL" id="CP068047">
    <property type="protein sequence ID" value="QQR37299.1"/>
    <property type="molecule type" value="Genomic_DNA"/>
</dbReference>
<keyword evidence="1" id="KW-1133">Transmembrane helix</keyword>
<gene>
    <name evidence="2" type="ORF">JI749_06745</name>
</gene>
<feature type="transmembrane region" description="Helical" evidence="1">
    <location>
        <begin position="12"/>
        <end position="32"/>
    </location>
</feature>
<organism evidence="2 3">
    <name type="scientific">Devosia oryziradicis</name>
    <dbReference type="NCBI Taxonomy" id="2801335"/>
    <lineage>
        <taxon>Bacteria</taxon>
        <taxon>Pseudomonadati</taxon>
        <taxon>Pseudomonadota</taxon>
        <taxon>Alphaproteobacteria</taxon>
        <taxon>Hyphomicrobiales</taxon>
        <taxon>Devosiaceae</taxon>
        <taxon>Devosia</taxon>
    </lineage>
</organism>
<protein>
    <submittedName>
        <fullName evidence="2">Uncharacterized protein</fullName>
    </submittedName>
</protein>
<keyword evidence="1" id="KW-0812">Transmembrane</keyword>
<feature type="transmembrane region" description="Helical" evidence="1">
    <location>
        <begin position="115"/>
        <end position="135"/>
    </location>
</feature>
<keyword evidence="1" id="KW-0472">Membrane</keyword>
<feature type="transmembrane region" description="Helical" evidence="1">
    <location>
        <begin position="141"/>
        <end position="162"/>
    </location>
</feature>
<evidence type="ECO:0000313" key="3">
    <source>
        <dbReference type="Proteomes" id="UP000595460"/>
    </source>
</evidence>
<reference evidence="2 3" key="1">
    <citation type="submission" date="2021-01" db="EMBL/GenBank/DDBJ databases">
        <title>Genome seq and assembly of Devosia sp. G19.</title>
        <authorList>
            <person name="Chhetri G."/>
        </authorList>
    </citation>
    <scope>NUCLEOTIDE SEQUENCE [LARGE SCALE GENOMIC DNA]</scope>
    <source>
        <strain evidence="2 3">G19</strain>
    </source>
</reference>
<name>A0ABX7C221_9HYPH</name>
<proteinExistence type="predicted"/>
<feature type="transmembrane region" description="Helical" evidence="1">
    <location>
        <begin position="77"/>
        <end position="94"/>
    </location>
</feature>
<sequence>MIAVEIALRTIGAFYVFAGLLGMRSMVMDYVMDQMLAGISLKPIPLKDRQRRWLLGSSVLAIGMGGMALMVLSLWAVPLFIFAAATQAFYLLWAQTAFAPEDNDERKGRRQTTNAAWLFGAATLLVCLAGAYGLLHPWHDPWALAIPATGFVLLGTIGRHLLWQGRGRNGSSWNDDEPAPREIPPPPARVRLAPSWGGYPLRDADTGEGVIYDDYLPLELADRLYDWSRAFHAGEDYEVQEFWAEFEDPAAEAVHRAEGDSIVSGLRAIFTAAEGPIYPADIRYTGSAG</sequence>
<dbReference type="RefSeq" id="WP_201661224.1">
    <property type="nucleotide sequence ID" value="NZ_CP068047.1"/>
</dbReference>
<dbReference type="Proteomes" id="UP000595460">
    <property type="component" value="Chromosome"/>
</dbReference>
<evidence type="ECO:0000256" key="1">
    <source>
        <dbReference type="SAM" id="Phobius"/>
    </source>
</evidence>